<dbReference type="GO" id="GO:0008360">
    <property type="term" value="P:regulation of cell shape"/>
    <property type="evidence" value="ECO:0007669"/>
    <property type="project" value="UniProtKB-UniRule"/>
</dbReference>
<evidence type="ECO:0000256" key="5">
    <source>
        <dbReference type="ARBA" id="ARBA00022984"/>
    </source>
</evidence>
<evidence type="ECO:0000256" key="11">
    <source>
        <dbReference type="PIRNR" id="PIRNR002869"/>
    </source>
</evidence>
<accession>A0A520MF61</accession>
<feature type="transmembrane region" description="Helical" evidence="10">
    <location>
        <begin position="77"/>
        <end position="100"/>
    </location>
</feature>
<evidence type="ECO:0000313" key="12">
    <source>
        <dbReference type="EMBL" id="RZO19845.1"/>
    </source>
</evidence>
<evidence type="ECO:0000256" key="2">
    <source>
        <dbReference type="ARBA" id="ARBA00022475"/>
    </source>
</evidence>
<feature type="transmembrane region" description="Helical" evidence="10">
    <location>
        <begin position="300"/>
        <end position="325"/>
    </location>
</feature>
<comment type="subcellular location">
    <subcellularLocation>
        <location evidence="10">Cell inner membrane</location>
        <topology evidence="10">Multi-pass membrane protein</topology>
    </subcellularLocation>
    <subcellularLocation>
        <location evidence="1">Cell membrane</location>
        <topology evidence="1">Multi-pass membrane protein</topology>
    </subcellularLocation>
</comment>
<evidence type="ECO:0000256" key="9">
    <source>
        <dbReference type="ARBA" id="ARBA00061532"/>
    </source>
</evidence>
<feature type="transmembrane region" description="Helical" evidence="10">
    <location>
        <begin position="148"/>
        <end position="169"/>
    </location>
</feature>
<feature type="transmembrane region" description="Helical" evidence="10">
    <location>
        <begin position="216"/>
        <end position="241"/>
    </location>
</feature>
<dbReference type="GO" id="GO:0009252">
    <property type="term" value="P:peptidoglycan biosynthetic process"/>
    <property type="evidence" value="ECO:0007669"/>
    <property type="project" value="UniProtKB-UniRule"/>
</dbReference>
<organism evidence="12 13">
    <name type="scientific">SAR92 clade bacterium</name>
    <dbReference type="NCBI Taxonomy" id="2315479"/>
    <lineage>
        <taxon>Bacteria</taxon>
        <taxon>Pseudomonadati</taxon>
        <taxon>Pseudomonadota</taxon>
        <taxon>Gammaproteobacteria</taxon>
        <taxon>Cellvibrionales</taxon>
        <taxon>Porticoccaceae</taxon>
        <taxon>SAR92 clade</taxon>
    </lineage>
</organism>
<dbReference type="UniPathway" id="UPA00219"/>
<keyword evidence="2 10" id="KW-1003">Cell membrane</keyword>
<dbReference type="HAMAP" id="MF_02078">
    <property type="entry name" value="MurJ_MviN"/>
    <property type="match status" value="1"/>
</dbReference>
<feature type="transmembrane region" description="Helical" evidence="10">
    <location>
        <begin position="120"/>
        <end position="141"/>
    </location>
</feature>
<dbReference type="GO" id="GO:0005886">
    <property type="term" value="C:plasma membrane"/>
    <property type="evidence" value="ECO:0007669"/>
    <property type="project" value="UniProtKB-SubCell"/>
</dbReference>
<dbReference type="CDD" id="cd13123">
    <property type="entry name" value="MATE_MurJ_like"/>
    <property type="match status" value="1"/>
</dbReference>
<evidence type="ECO:0000256" key="1">
    <source>
        <dbReference type="ARBA" id="ARBA00004651"/>
    </source>
</evidence>
<feature type="transmembrane region" description="Helical" evidence="10">
    <location>
        <begin position="345"/>
        <end position="364"/>
    </location>
</feature>
<dbReference type="Pfam" id="PF03023">
    <property type="entry name" value="MurJ"/>
    <property type="match status" value="1"/>
</dbReference>
<feature type="transmembrane region" description="Helical" evidence="10">
    <location>
        <begin position="261"/>
        <end position="279"/>
    </location>
</feature>
<protein>
    <recommendedName>
        <fullName evidence="10">Probable lipid II flippase MurJ</fullName>
    </recommendedName>
</protein>
<keyword evidence="10 11" id="KW-0961">Cell wall biogenesis/degradation</keyword>
<feature type="transmembrane region" description="Helical" evidence="10">
    <location>
        <begin position="477"/>
        <end position="500"/>
    </location>
</feature>
<dbReference type="AlphaFoldDB" id="A0A520MF61"/>
<dbReference type="EMBL" id="SHBP01000008">
    <property type="protein sequence ID" value="RZO19845.1"/>
    <property type="molecule type" value="Genomic_DNA"/>
</dbReference>
<keyword evidence="6 10" id="KW-1133">Transmembrane helix</keyword>
<dbReference type="PANTHER" id="PTHR47019:SF1">
    <property type="entry name" value="LIPID II FLIPPASE MURJ"/>
    <property type="match status" value="1"/>
</dbReference>
<gene>
    <name evidence="10 12" type="primary">murJ</name>
    <name evidence="12" type="ORF">EVB03_06785</name>
</gene>
<dbReference type="GO" id="GO:0015648">
    <property type="term" value="F:lipid-linked peptidoglycan transporter activity"/>
    <property type="evidence" value="ECO:0007669"/>
    <property type="project" value="UniProtKB-UniRule"/>
</dbReference>
<dbReference type="PIRSF" id="PIRSF002869">
    <property type="entry name" value="MviN"/>
    <property type="match status" value="1"/>
</dbReference>
<keyword evidence="5 10" id="KW-0573">Peptidoglycan synthesis</keyword>
<dbReference type="Proteomes" id="UP000315889">
    <property type="component" value="Unassembled WGS sequence"/>
</dbReference>
<dbReference type="InterPro" id="IPR004268">
    <property type="entry name" value="MurJ"/>
</dbReference>
<comment type="caution">
    <text evidence="12">The sequence shown here is derived from an EMBL/GenBank/DDBJ whole genome shotgun (WGS) entry which is preliminary data.</text>
</comment>
<evidence type="ECO:0000256" key="8">
    <source>
        <dbReference type="ARBA" id="ARBA00060041"/>
    </source>
</evidence>
<evidence type="ECO:0000256" key="4">
    <source>
        <dbReference type="ARBA" id="ARBA00022960"/>
    </source>
</evidence>
<dbReference type="GO" id="GO:0034204">
    <property type="term" value="P:lipid translocation"/>
    <property type="evidence" value="ECO:0007669"/>
    <property type="project" value="TreeGrafter"/>
</dbReference>
<evidence type="ECO:0000256" key="6">
    <source>
        <dbReference type="ARBA" id="ARBA00022989"/>
    </source>
</evidence>
<feature type="transmembrane region" description="Helical" evidence="10">
    <location>
        <begin position="376"/>
        <end position="397"/>
    </location>
</feature>
<dbReference type="PRINTS" id="PR01806">
    <property type="entry name" value="VIRFACTRMVIN"/>
</dbReference>
<keyword evidence="3 10" id="KW-0812">Transmembrane</keyword>
<dbReference type="PANTHER" id="PTHR47019">
    <property type="entry name" value="LIPID II FLIPPASE MURJ"/>
    <property type="match status" value="1"/>
</dbReference>
<sequence length="516" mass="56777">MLSRIMGLARDVVFARVIGADAFADVFFVAFKIPNFFRRLFAEGAFAQAFVPVLGEYREQGSQAAVRGLIDRVSGTLGLTLLLFTLVIVLAAPVMAAIFAPSWFMDDPLKFSATTEMLRITFPYLLFISMTGVAGGILNSYDRFAVPAFTPILLNVSLICAALFAAPLFEQPAFALAWGVLIAGIVQLVFQLPFLHRIHMLPQPIIDWHDSGVRKILVLMAPAIFGVSVSQINLLLDTMLATFLPTGSVSWLYYSDRLSELPLGVFGVAVATVILPNLSRHHASESTKEYSQTLDWALKMILLIAVPAAVALTLLAEPILVTLFYYGDVMTARDMAMASLSLRAYAIGLIAFMLIKVLAPGFFARQDMRTPVRIGVIAMVSNMVLNVLFVLPLHFYWQIGHVGLASATSVSAFLNAILLFWFLRKQRIYVPTGQWRRFLIQLVIAVAVMFAALIMLSTELGLLQSEVWQQGNWFQRISGISVACTAGLLVYILVLFVLGFRPADLRGPAKATSRGQ</sequence>
<feature type="transmembrane region" description="Helical" evidence="10">
    <location>
        <begin position="175"/>
        <end position="195"/>
    </location>
</feature>
<comment type="similarity">
    <text evidence="9 10 11">Belongs to the MurJ/MviN family.</text>
</comment>
<dbReference type="GO" id="GO:0071555">
    <property type="term" value="P:cell wall organization"/>
    <property type="evidence" value="ECO:0007669"/>
    <property type="project" value="UniProtKB-UniRule"/>
</dbReference>
<feature type="transmembrane region" description="Helical" evidence="10">
    <location>
        <begin position="435"/>
        <end position="457"/>
    </location>
</feature>
<reference evidence="12 13" key="1">
    <citation type="submission" date="2019-02" db="EMBL/GenBank/DDBJ databases">
        <title>Prokaryotic population dynamics and viral predation in marine succession experiment using metagenomics: the confinement effect.</title>
        <authorList>
            <person name="Haro-Moreno J.M."/>
            <person name="Rodriguez-Valera F."/>
            <person name="Lopez-Perez M."/>
        </authorList>
    </citation>
    <scope>NUCLEOTIDE SEQUENCE [LARGE SCALE GENOMIC DNA]</scope>
    <source>
        <strain evidence="12">MED-G170</strain>
    </source>
</reference>
<name>A0A520MF61_9GAMM</name>
<keyword evidence="7 10" id="KW-0472">Membrane</keyword>
<proteinExistence type="inferred from homology"/>
<evidence type="ECO:0000256" key="10">
    <source>
        <dbReference type="HAMAP-Rule" id="MF_02078"/>
    </source>
</evidence>
<comment type="function">
    <text evidence="8 10 11">Involved in peptidoglycan biosynthesis. Transports lipid-linked peptidoglycan precursors from the inner to the outer leaflet of the cytoplasmic membrane.</text>
</comment>
<evidence type="ECO:0000256" key="7">
    <source>
        <dbReference type="ARBA" id="ARBA00023136"/>
    </source>
</evidence>
<evidence type="ECO:0000313" key="13">
    <source>
        <dbReference type="Proteomes" id="UP000315889"/>
    </source>
</evidence>
<keyword evidence="4 10" id="KW-0133">Cell shape</keyword>
<keyword evidence="10 11" id="KW-0813">Transport</keyword>
<evidence type="ECO:0000256" key="3">
    <source>
        <dbReference type="ARBA" id="ARBA00022692"/>
    </source>
</evidence>
<dbReference type="NCBIfam" id="TIGR01695">
    <property type="entry name" value="murJ_mviN"/>
    <property type="match status" value="1"/>
</dbReference>
<dbReference type="InterPro" id="IPR051050">
    <property type="entry name" value="Lipid_II_flippase_MurJ/MviN"/>
</dbReference>
<keyword evidence="10" id="KW-0997">Cell inner membrane</keyword>
<feature type="transmembrane region" description="Helical" evidence="10">
    <location>
        <begin position="403"/>
        <end position="423"/>
    </location>
</feature>
<comment type="pathway">
    <text evidence="10">Cell wall biogenesis; peptidoglycan biosynthesis.</text>
</comment>